<sequence>MNNVYGGTLGYLKRVAGELLGVETLFVELVEATEEHNFNAIRDATKLTWIEIPTNPTLRAVDIPATVSIVHRHPFKPLVLVDNMFLSSWLISAHFRSQPCSTEYIIRPCHGHRHRSSSSNSAS</sequence>
<evidence type="ECO:0000256" key="1">
    <source>
        <dbReference type="ARBA" id="ARBA00001933"/>
    </source>
</evidence>
<evidence type="ECO:0000256" key="2">
    <source>
        <dbReference type="ARBA" id="ARBA00005038"/>
    </source>
</evidence>
<evidence type="ECO:0000256" key="6">
    <source>
        <dbReference type="ARBA" id="ARBA00023192"/>
    </source>
</evidence>
<evidence type="ECO:0000313" key="9">
    <source>
        <dbReference type="EMBL" id="KAK0442826.1"/>
    </source>
</evidence>
<protein>
    <recommendedName>
        <fullName evidence="4">cystathionine gamma-lyase</fullName>
        <ecNumber evidence="4">4.4.1.1</ecNumber>
    </recommendedName>
    <alternativeName>
        <fullName evidence="7">Gamma-cystathionase</fullName>
    </alternativeName>
</protein>
<comment type="pathway">
    <text evidence="2">Amino-acid biosynthesis; L-cysteine biosynthesis; L-cysteine from L-homocysteine and L-serine: step 2/2.</text>
</comment>
<evidence type="ECO:0000256" key="3">
    <source>
        <dbReference type="ARBA" id="ARBA00009077"/>
    </source>
</evidence>
<keyword evidence="6" id="KW-0198">Cysteine biosynthesis</keyword>
<comment type="similarity">
    <text evidence="3 8">Belongs to the trans-sulfuration enzymes family.</text>
</comment>
<keyword evidence="10" id="KW-1185">Reference proteome</keyword>
<proteinExistence type="inferred from homology"/>
<evidence type="ECO:0000256" key="4">
    <source>
        <dbReference type="ARBA" id="ARBA00012085"/>
    </source>
</evidence>
<evidence type="ECO:0000256" key="5">
    <source>
        <dbReference type="ARBA" id="ARBA00022898"/>
    </source>
</evidence>
<comment type="cofactor">
    <cofactor evidence="1 8">
        <name>pyridoxal 5'-phosphate</name>
        <dbReference type="ChEBI" id="CHEBI:597326"/>
    </cofactor>
</comment>
<dbReference type="InterPro" id="IPR015424">
    <property type="entry name" value="PyrdxlP-dep_Trfase"/>
</dbReference>
<dbReference type="AlphaFoldDB" id="A0AA39JJC3"/>
<dbReference type="GO" id="GO:0019343">
    <property type="term" value="P:cysteine biosynthetic process via cystathionine"/>
    <property type="evidence" value="ECO:0007669"/>
    <property type="project" value="TreeGrafter"/>
</dbReference>
<dbReference type="GO" id="GO:0004123">
    <property type="term" value="F:cystathionine gamma-lyase activity"/>
    <property type="evidence" value="ECO:0007669"/>
    <property type="project" value="TreeGrafter"/>
</dbReference>
<dbReference type="GO" id="GO:0005737">
    <property type="term" value="C:cytoplasm"/>
    <property type="evidence" value="ECO:0007669"/>
    <property type="project" value="TreeGrafter"/>
</dbReference>
<dbReference type="Pfam" id="PF01053">
    <property type="entry name" value="Cys_Met_Meta_PP"/>
    <property type="match status" value="1"/>
</dbReference>
<dbReference type="PANTHER" id="PTHR11808:SF15">
    <property type="entry name" value="CYSTATHIONINE GAMMA-LYASE"/>
    <property type="match status" value="1"/>
</dbReference>
<keyword evidence="5 8" id="KW-0663">Pyridoxal phosphate</keyword>
<dbReference type="GO" id="GO:0019346">
    <property type="term" value="P:transsulfuration"/>
    <property type="evidence" value="ECO:0007669"/>
    <property type="project" value="InterPro"/>
</dbReference>
<dbReference type="EC" id="4.4.1.1" evidence="4"/>
<name>A0AA39JJC3_9AGAR</name>
<evidence type="ECO:0000313" key="10">
    <source>
        <dbReference type="Proteomes" id="UP001175226"/>
    </source>
</evidence>
<dbReference type="EMBL" id="JAUEPT010000024">
    <property type="protein sequence ID" value="KAK0442826.1"/>
    <property type="molecule type" value="Genomic_DNA"/>
</dbReference>
<gene>
    <name evidence="9" type="ORF">EV421DRAFT_548798</name>
</gene>
<keyword evidence="6" id="KW-0028">Amino-acid biosynthesis</keyword>
<comment type="caution">
    <text evidence="9">The sequence shown here is derived from an EMBL/GenBank/DDBJ whole genome shotgun (WGS) entry which is preliminary data.</text>
</comment>
<dbReference type="GO" id="GO:0030170">
    <property type="term" value="F:pyridoxal phosphate binding"/>
    <property type="evidence" value="ECO:0007669"/>
    <property type="project" value="InterPro"/>
</dbReference>
<dbReference type="Proteomes" id="UP001175226">
    <property type="component" value="Unassembled WGS sequence"/>
</dbReference>
<reference evidence="9" key="1">
    <citation type="submission" date="2023-06" db="EMBL/GenBank/DDBJ databases">
        <authorList>
            <consortium name="Lawrence Berkeley National Laboratory"/>
            <person name="Ahrendt S."/>
            <person name="Sahu N."/>
            <person name="Indic B."/>
            <person name="Wong-Bajracharya J."/>
            <person name="Merenyi Z."/>
            <person name="Ke H.-M."/>
            <person name="Monk M."/>
            <person name="Kocsube S."/>
            <person name="Drula E."/>
            <person name="Lipzen A."/>
            <person name="Balint B."/>
            <person name="Henrissat B."/>
            <person name="Andreopoulos B."/>
            <person name="Martin F.M."/>
            <person name="Harder C.B."/>
            <person name="Rigling D."/>
            <person name="Ford K.L."/>
            <person name="Foster G.D."/>
            <person name="Pangilinan J."/>
            <person name="Papanicolaou A."/>
            <person name="Barry K."/>
            <person name="LaButti K."/>
            <person name="Viragh M."/>
            <person name="Koriabine M."/>
            <person name="Yan M."/>
            <person name="Riley R."/>
            <person name="Champramary S."/>
            <person name="Plett K.L."/>
            <person name="Tsai I.J."/>
            <person name="Slot J."/>
            <person name="Sipos G."/>
            <person name="Plett J."/>
            <person name="Nagy L.G."/>
            <person name="Grigoriev I.V."/>
        </authorList>
    </citation>
    <scope>NUCLEOTIDE SEQUENCE</scope>
    <source>
        <strain evidence="9">FPL87.14</strain>
    </source>
</reference>
<dbReference type="InterPro" id="IPR015421">
    <property type="entry name" value="PyrdxlP-dep_Trfase_major"/>
</dbReference>
<evidence type="ECO:0000256" key="8">
    <source>
        <dbReference type="RuleBase" id="RU362118"/>
    </source>
</evidence>
<accession>A0AA39JJC3</accession>
<dbReference type="PANTHER" id="PTHR11808">
    <property type="entry name" value="TRANS-SULFURATION ENZYME FAMILY MEMBER"/>
    <property type="match status" value="1"/>
</dbReference>
<evidence type="ECO:0000256" key="7">
    <source>
        <dbReference type="ARBA" id="ARBA00029853"/>
    </source>
</evidence>
<dbReference type="SUPFAM" id="SSF53383">
    <property type="entry name" value="PLP-dependent transferases"/>
    <property type="match status" value="1"/>
</dbReference>
<dbReference type="Gene3D" id="3.40.640.10">
    <property type="entry name" value="Type I PLP-dependent aspartate aminotransferase-like (Major domain)"/>
    <property type="match status" value="1"/>
</dbReference>
<dbReference type="InterPro" id="IPR000277">
    <property type="entry name" value="Cys/Met-Metab_PyrdxlP-dep_enz"/>
</dbReference>
<organism evidence="9 10">
    <name type="scientific">Armillaria borealis</name>
    <dbReference type="NCBI Taxonomy" id="47425"/>
    <lineage>
        <taxon>Eukaryota</taxon>
        <taxon>Fungi</taxon>
        <taxon>Dikarya</taxon>
        <taxon>Basidiomycota</taxon>
        <taxon>Agaricomycotina</taxon>
        <taxon>Agaricomycetes</taxon>
        <taxon>Agaricomycetidae</taxon>
        <taxon>Agaricales</taxon>
        <taxon>Marasmiineae</taxon>
        <taxon>Physalacriaceae</taxon>
        <taxon>Armillaria</taxon>
    </lineage>
</organism>